<evidence type="ECO:0008006" key="4">
    <source>
        <dbReference type="Google" id="ProtNLM"/>
    </source>
</evidence>
<name>A0A7W7Z9E6_9BACT</name>
<dbReference type="AlphaFoldDB" id="A0A7W7Z9E6"/>
<accession>A0A7W7Z9E6</accession>
<feature type="signal peptide" evidence="1">
    <location>
        <begin position="1"/>
        <end position="24"/>
    </location>
</feature>
<evidence type="ECO:0000256" key="1">
    <source>
        <dbReference type="SAM" id="SignalP"/>
    </source>
</evidence>
<comment type="caution">
    <text evidence="2">The sequence shown here is derived from an EMBL/GenBank/DDBJ whole genome shotgun (WGS) entry which is preliminary data.</text>
</comment>
<keyword evidence="1" id="KW-0732">Signal</keyword>
<gene>
    <name evidence="2" type="ORF">HDF16_000302</name>
</gene>
<feature type="chain" id="PRO_5030617530" description="Lipoprotein" evidence="1">
    <location>
        <begin position="25"/>
        <end position="250"/>
    </location>
</feature>
<proteinExistence type="predicted"/>
<dbReference type="RefSeq" id="WP_184213404.1">
    <property type="nucleotide sequence ID" value="NZ_JACHIP010000001.1"/>
</dbReference>
<keyword evidence="3" id="KW-1185">Reference proteome</keyword>
<organism evidence="2 3">
    <name type="scientific">Granulicella aggregans</name>
    <dbReference type="NCBI Taxonomy" id="474949"/>
    <lineage>
        <taxon>Bacteria</taxon>
        <taxon>Pseudomonadati</taxon>
        <taxon>Acidobacteriota</taxon>
        <taxon>Terriglobia</taxon>
        <taxon>Terriglobales</taxon>
        <taxon>Acidobacteriaceae</taxon>
        <taxon>Granulicella</taxon>
    </lineage>
</organism>
<protein>
    <recommendedName>
        <fullName evidence="4">Lipoprotein</fullName>
    </recommendedName>
</protein>
<dbReference type="Proteomes" id="UP000540989">
    <property type="component" value="Unassembled WGS sequence"/>
</dbReference>
<dbReference type="PROSITE" id="PS51257">
    <property type="entry name" value="PROKAR_LIPOPROTEIN"/>
    <property type="match status" value="1"/>
</dbReference>
<evidence type="ECO:0000313" key="3">
    <source>
        <dbReference type="Proteomes" id="UP000540989"/>
    </source>
</evidence>
<dbReference type="EMBL" id="JACHIP010000001">
    <property type="protein sequence ID" value="MBB5055633.1"/>
    <property type="molecule type" value="Genomic_DNA"/>
</dbReference>
<reference evidence="2 3" key="1">
    <citation type="submission" date="2020-08" db="EMBL/GenBank/DDBJ databases">
        <title>Genomic Encyclopedia of Type Strains, Phase IV (KMG-V): Genome sequencing to study the core and pangenomes of soil and plant-associated prokaryotes.</title>
        <authorList>
            <person name="Whitman W."/>
        </authorList>
    </citation>
    <scope>NUCLEOTIDE SEQUENCE [LARGE SCALE GENOMIC DNA]</scope>
    <source>
        <strain evidence="2 3">M8UP14</strain>
    </source>
</reference>
<evidence type="ECO:0000313" key="2">
    <source>
        <dbReference type="EMBL" id="MBB5055633.1"/>
    </source>
</evidence>
<sequence>MSRLKFDLAARCLCASALSLVLVACGDSGSSTKTPVSGLDDVSGNYVFHASGTDSNDGDYSVLGSFVADGKGNITSAVADYNLGSGIDPNVALTGTYTVTSGTATINLTDGGSVKDSFSANLAVSGTTPIQNFDGSGSGMLYKQTTSGFVTPGTYSFSVTGEGQGTITGSGQFVAGTGGTFTGGNLTFTDAQTSLSYPTVTGFLATPMTSGRGQAALVGSNLAYYVVGPNQILMLGLNEQNLLYIPATKQ</sequence>